<dbReference type="InterPro" id="IPR011263">
    <property type="entry name" value="DNA-dir_RNA_pol_RpoA/D/Rpb3"/>
</dbReference>
<keyword evidence="6" id="KW-1185">Reference proteome</keyword>
<evidence type="ECO:0000256" key="3">
    <source>
        <dbReference type="SAM" id="MobiDB-lite"/>
    </source>
</evidence>
<evidence type="ECO:0000259" key="4">
    <source>
        <dbReference type="Pfam" id="PF01193"/>
    </source>
</evidence>
<feature type="compositionally biased region" description="Basic and acidic residues" evidence="3">
    <location>
        <begin position="883"/>
        <end position="908"/>
    </location>
</feature>
<feature type="region of interest" description="Disordered" evidence="3">
    <location>
        <begin position="590"/>
        <end position="650"/>
    </location>
</feature>
<dbReference type="GeneID" id="40305469"/>
<dbReference type="InterPro" id="IPR036643">
    <property type="entry name" value="RNApol_insert_sf"/>
</dbReference>
<reference evidence="5 6" key="1">
    <citation type="submission" date="2017-09" db="EMBL/GenBank/DDBJ databases">
        <title>Genome sequencing of Besnoitia besnoiti strain Bb-Ger1.</title>
        <authorList>
            <person name="Schares G."/>
            <person name="Venepally P."/>
            <person name="Lorenzi H.A."/>
        </authorList>
    </citation>
    <scope>NUCLEOTIDE SEQUENCE [LARGE SCALE GENOMIC DNA]</scope>
    <source>
        <strain evidence="5 6">Bb-Ger1</strain>
    </source>
</reference>
<dbReference type="RefSeq" id="XP_029222074.1">
    <property type="nucleotide sequence ID" value="XM_029359161.1"/>
</dbReference>
<gene>
    <name evidence="5" type="ORF">BESB_004060</name>
</gene>
<dbReference type="SUPFAM" id="SSF55257">
    <property type="entry name" value="RBP11-like subunits of RNA polymerase"/>
    <property type="match status" value="1"/>
</dbReference>
<dbReference type="KEGG" id="bbes:BESB_004060"/>
<dbReference type="PANTHER" id="PTHR48125">
    <property type="entry name" value="LP07818P1"/>
    <property type="match status" value="1"/>
</dbReference>
<dbReference type="OrthoDB" id="360088at2759"/>
<dbReference type="GO" id="GO:0046983">
    <property type="term" value="F:protein dimerization activity"/>
    <property type="evidence" value="ECO:0007669"/>
    <property type="project" value="InterPro"/>
</dbReference>
<organism evidence="5 6">
    <name type="scientific">Besnoitia besnoiti</name>
    <name type="common">Apicomplexan protozoan</name>
    <dbReference type="NCBI Taxonomy" id="94643"/>
    <lineage>
        <taxon>Eukaryota</taxon>
        <taxon>Sar</taxon>
        <taxon>Alveolata</taxon>
        <taxon>Apicomplexa</taxon>
        <taxon>Conoidasida</taxon>
        <taxon>Coccidia</taxon>
        <taxon>Eucoccidiorida</taxon>
        <taxon>Eimeriorina</taxon>
        <taxon>Sarcocystidae</taxon>
        <taxon>Besnoitia</taxon>
    </lineage>
</organism>
<dbReference type="GO" id="GO:0000428">
    <property type="term" value="C:DNA-directed RNA polymerase complex"/>
    <property type="evidence" value="ECO:0007669"/>
    <property type="project" value="UniProtKB-KW"/>
</dbReference>
<dbReference type="GO" id="GO:0006351">
    <property type="term" value="P:DNA-templated transcription"/>
    <property type="evidence" value="ECO:0007669"/>
    <property type="project" value="InterPro"/>
</dbReference>
<dbReference type="Gene3D" id="2.170.120.12">
    <property type="entry name" value="DNA-directed RNA polymerase, insert domain"/>
    <property type="match status" value="2"/>
</dbReference>
<dbReference type="STRING" id="94643.A0A2A9MJB6"/>
<feature type="compositionally biased region" description="Low complexity" evidence="3">
    <location>
        <begin position="593"/>
        <end position="610"/>
    </location>
</feature>
<evidence type="ECO:0000313" key="5">
    <source>
        <dbReference type="EMBL" id="PFH38065.1"/>
    </source>
</evidence>
<feature type="region of interest" description="Disordered" evidence="3">
    <location>
        <begin position="805"/>
        <end position="831"/>
    </location>
</feature>
<dbReference type="GO" id="GO:0003899">
    <property type="term" value="F:DNA-directed RNA polymerase activity"/>
    <property type="evidence" value="ECO:0007669"/>
    <property type="project" value="InterPro"/>
</dbReference>
<feature type="compositionally biased region" description="Basic and acidic residues" evidence="3">
    <location>
        <begin position="864"/>
        <end position="874"/>
    </location>
</feature>
<evidence type="ECO:0000313" key="6">
    <source>
        <dbReference type="Proteomes" id="UP000224006"/>
    </source>
</evidence>
<feature type="region of interest" description="Disordered" evidence="3">
    <location>
        <begin position="846"/>
        <end position="942"/>
    </location>
</feature>
<comment type="caution">
    <text evidence="5">The sequence shown here is derived from an EMBL/GenBank/DDBJ whole genome shotgun (WGS) entry which is preliminary data.</text>
</comment>
<accession>A0A2A9MJB6</accession>
<dbReference type="InterPro" id="IPR036603">
    <property type="entry name" value="RBP11-like"/>
</dbReference>
<dbReference type="Pfam" id="PF01193">
    <property type="entry name" value="RNA_pol_L"/>
    <property type="match status" value="1"/>
</dbReference>
<dbReference type="PANTHER" id="PTHR48125:SF10">
    <property type="entry name" value="OS12G0136300 PROTEIN"/>
    <property type="match status" value="1"/>
</dbReference>
<dbReference type="SUPFAM" id="SSF56553">
    <property type="entry name" value="Insert subdomain of RNA polymerase alpha subunit"/>
    <property type="match status" value="2"/>
</dbReference>
<evidence type="ECO:0000256" key="1">
    <source>
        <dbReference type="ARBA" id="ARBA00022478"/>
    </source>
</evidence>
<dbReference type="AlphaFoldDB" id="A0A2A9MJB6"/>
<name>A0A2A9MJB6_BESBE</name>
<keyword evidence="2" id="KW-0804">Transcription</keyword>
<feature type="domain" description="DNA-directed RNA polymerase RpoA/D/Rpb3-type" evidence="4">
    <location>
        <begin position="503"/>
        <end position="1010"/>
    </location>
</feature>
<dbReference type="EMBL" id="NWUJ01000001">
    <property type="protein sequence ID" value="PFH38065.1"/>
    <property type="molecule type" value="Genomic_DNA"/>
</dbReference>
<feature type="region of interest" description="Disordered" evidence="3">
    <location>
        <begin position="1221"/>
        <end position="1271"/>
    </location>
</feature>
<sequence>MGSFPWFPAFLLLRRFWTLLCVVSLLALHSWDARQAIPRLSASVALALSFSRPPSAVSPSANIWTAPVRGSLSLSPSSPPLAHFASSSPLHLPLFSGSAAASPPPDAESPGARTLRQFALPSLRQFRRLKNARLSAKQSVACEAKRITGAPGFRVAAYRLPSSPLPASSSFLPAPSGASVPCAFLSSACLAVSAGLDRAPVKEAFRPAAARHHRRVFSLDSKVFSRPAFSDPASLRTAGLAASFSSPSVSSSLAYSAPLTTLRVHSSADAATPSRMLPRASYSGCSSSSLHAEGEIATAAEREAPYPSFLVPSPHPPPPAGCQTWQKTGGYDEEDELIRRKAEAWRVDRSAAELDPEDLEKKIAEEKKELQQRWRARLDVEHRRNQDYFEQQREQQRELLNSLPAPPWVHVFRPVYMEESPPLKYDFRVYQPFFQSLIEASKPFIQTKLIPPSAIQRFLERRHFPDSALSSGFRFKQIQPLFAHNAGCSAFFYFHTCFSALAPAFLNALRRTSISRLEALAITAVKIEGAKHEFYSLPGIREDIVDDIFNNLGKIILREKKVVYVRRKEIYAWLESRARENAGAKALEGHVGEPGAAEPAAAPSGAANPPEGREEGHTTVGARGEPAEFEDSSDAPSGGQAGVGKAEDTSSLWKLLPPGTTLVARQPEAREEGWASWMASAPADSEEDSIYYRIPLELPAANFTQPLRAKLRVRGPLVAVAGHIQLPEGVEVVNKNQYLFTVNSGYYVNMDFKIERIREYVMPEFGYDSLERDRDEEGFMYFTNYVAPVPVFAYAAERRGEAVHTKWDSVDETAPPGAEAAPDEHPHAEDSSDALLTQVQDVLRQATADAPPVVKSSLSSLLGDQREPRDKEAGAEGYPEGNSEVKLEGDAEGAEPREEPRRNGRSPERAGAAETGAGREGTPGDEGQPNTRSRFPALSSACSRKEGDRYNAYRFLEPTEELRNAYRRDYLDNDLPYQNLGEVVTLEVQTDGSLTPREALLRCCDDLIKQVLDIQDALNHNCHVGVDGTEEEEYDDPDWYQDAHRYVGVPWNPYKKPTARAEKRQDFFFKADVLRQYNILREKMDARREAFASSASSAAGEAAVEGRPRVWPLPGRGMASDVFVASSREDADLVQKGDILREKEALATRMLAAERSRLQQDSPAGLGPRAGATYGLSERELEERLLDEEEEEERTVNTSLIIRKEREEAWQDKQRTYRDLAENEPLKQLGDGKGLVKYPPDTKPMMEAPSWVMEDPMGQRMPIGFSEFNDD</sequence>
<dbReference type="VEuPathDB" id="ToxoDB:BESB_004060"/>
<protein>
    <submittedName>
        <fullName evidence="5">DNA-directed RNA polymerase alpha chain rpoA</fullName>
    </submittedName>
</protein>
<keyword evidence="1 5" id="KW-0240">DNA-directed RNA polymerase</keyword>
<dbReference type="Proteomes" id="UP000224006">
    <property type="component" value="Chromosome I"/>
</dbReference>
<evidence type="ECO:0000256" key="2">
    <source>
        <dbReference type="ARBA" id="ARBA00023163"/>
    </source>
</evidence>
<proteinExistence type="predicted"/>